<comment type="similarity">
    <text evidence="1 4 5">Belongs to the bacterial ribosomal protein bL17 family.</text>
</comment>
<evidence type="ECO:0000313" key="7">
    <source>
        <dbReference type="Proteomes" id="UP000784128"/>
    </source>
</evidence>
<dbReference type="Gene3D" id="3.90.1030.10">
    <property type="entry name" value="Ribosomal protein L17"/>
    <property type="match status" value="1"/>
</dbReference>
<sequence>MRHSKAGRRLGRKTSHREAMFRNMVTSLLSHEKITTTDAKAKEIRSVAEKMITLGKRGDLHSMRLAASYIREKSVVTKLFSTIAPRYKERAGGYTRIIKLGIRQGDTAPVSMIELVEEAFTPKAPKQKPVKPVAEKVVAAPAETGASDELACEASAD</sequence>
<dbReference type="InterPro" id="IPR047859">
    <property type="entry name" value="Ribosomal_bL17_CS"/>
</dbReference>
<dbReference type="PROSITE" id="PS01167">
    <property type="entry name" value="RIBOSOMAL_L17"/>
    <property type="match status" value="1"/>
</dbReference>
<dbReference type="GO" id="GO:0005840">
    <property type="term" value="C:ribosome"/>
    <property type="evidence" value="ECO:0007669"/>
    <property type="project" value="UniProtKB-KW"/>
</dbReference>
<keyword evidence="2 4" id="KW-0689">Ribosomal protein</keyword>
<proteinExistence type="inferred from homology"/>
<gene>
    <name evidence="4 6" type="primary">rplQ</name>
    <name evidence="6" type="ORF">KJB30_16340</name>
</gene>
<comment type="caution">
    <text evidence="6">The sequence shown here is derived from an EMBL/GenBank/DDBJ whole genome shotgun (WGS) entry which is preliminary data.</text>
</comment>
<dbReference type="RefSeq" id="WP_214301329.1">
    <property type="nucleotide sequence ID" value="NZ_JAHDYS010000020.1"/>
</dbReference>
<dbReference type="NCBIfam" id="TIGR00059">
    <property type="entry name" value="L17"/>
    <property type="match status" value="1"/>
</dbReference>
<evidence type="ECO:0000256" key="4">
    <source>
        <dbReference type="HAMAP-Rule" id="MF_01368"/>
    </source>
</evidence>
<evidence type="ECO:0000256" key="2">
    <source>
        <dbReference type="ARBA" id="ARBA00022980"/>
    </source>
</evidence>
<dbReference type="Proteomes" id="UP000784128">
    <property type="component" value="Unassembled WGS sequence"/>
</dbReference>
<evidence type="ECO:0000313" key="6">
    <source>
        <dbReference type="EMBL" id="MBT1073362.1"/>
    </source>
</evidence>
<keyword evidence="7" id="KW-1185">Reference proteome</keyword>
<dbReference type="InterPro" id="IPR000456">
    <property type="entry name" value="Ribosomal_bL17"/>
</dbReference>
<dbReference type="PANTHER" id="PTHR14413:SF16">
    <property type="entry name" value="LARGE RIBOSOMAL SUBUNIT PROTEIN BL17M"/>
    <property type="match status" value="1"/>
</dbReference>
<dbReference type="PANTHER" id="PTHR14413">
    <property type="entry name" value="RIBOSOMAL PROTEIN L17"/>
    <property type="match status" value="1"/>
</dbReference>
<dbReference type="SUPFAM" id="SSF64263">
    <property type="entry name" value="Prokaryotic ribosomal protein L17"/>
    <property type="match status" value="1"/>
</dbReference>
<dbReference type="Pfam" id="PF01196">
    <property type="entry name" value="Ribosomal_L17"/>
    <property type="match status" value="1"/>
</dbReference>
<dbReference type="EMBL" id="JAHDYS010000020">
    <property type="protein sequence ID" value="MBT1073362.1"/>
    <property type="molecule type" value="Genomic_DNA"/>
</dbReference>
<dbReference type="InterPro" id="IPR036373">
    <property type="entry name" value="Ribosomal_bL17_sf"/>
</dbReference>
<evidence type="ECO:0000256" key="5">
    <source>
        <dbReference type="RuleBase" id="RU000660"/>
    </source>
</evidence>
<comment type="subunit">
    <text evidence="4">Part of the 50S ribosomal subunit. Contacts protein L32.</text>
</comment>
<evidence type="ECO:0000256" key="1">
    <source>
        <dbReference type="ARBA" id="ARBA00008777"/>
    </source>
</evidence>
<keyword evidence="3 4" id="KW-0687">Ribonucleoprotein</keyword>
<dbReference type="HAMAP" id="MF_01368">
    <property type="entry name" value="Ribosomal_bL17"/>
    <property type="match status" value="1"/>
</dbReference>
<name>A0ABS5UCD7_9BACT</name>
<reference evidence="6 7" key="1">
    <citation type="submission" date="2021-05" db="EMBL/GenBank/DDBJ databases">
        <title>The draft genome of Geobacter chapellei DSM 13688.</title>
        <authorList>
            <person name="Xu Z."/>
            <person name="Masuda Y."/>
            <person name="Itoh H."/>
            <person name="Senoo K."/>
        </authorList>
    </citation>
    <scope>NUCLEOTIDE SEQUENCE [LARGE SCALE GENOMIC DNA]</scope>
    <source>
        <strain evidence="6 7">DSM 13688</strain>
    </source>
</reference>
<evidence type="ECO:0000256" key="3">
    <source>
        <dbReference type="ARBA" id="ARBA00023274"/>
    </source>
</evidence>
<protein>
    <recommendedName>
        <fullName evidence="4">Large ribosomal subunit protein bL17</fullName>
    </recommendedName>
</protein>
<organism evidence="6 7">
    <name type="scientific">Pelotalea chapellei</name>
    <dbReference type="NCBI Taxonomy" id="44671"/>
    <lineage>
        <taxon>Bacteria</taxon>
        <taxon>Pseudomonadati</taxon>
        <taxon>Thermodesulfobacteriota</taxon>
        <taxon>Desulfuromonadia</taxon>
        <taxon>Geobacterales</taxon>
        <taxon>Geobacteraceae</taxon>
        <taxon>Pelotalea</taxon>
    </lineage>
</organism>
<accession>A0ABS5UCD7</accession>